<sequence>MTTTTTTTTESFVDWPLYSCDDHLDMWSLPIDLWTSRLPVADHERAPRVVTTDGQARWVVDGNVVGISGLPTSGAHGALGRAGLLHDGLRPSQPDKRLVDMNRDGLFASVIYGPAVLGLPIADAALKERCWRAWNDFASDFNAYEPRRLAALPVLPNHSPEAAAAELERAAAAGHRGALLYCFEIDCGDPKWDRLWATAAETRLPISFHIGGGVSTIPIRPDSWAHLAFSTVVAMQLCEPLATMIFSGALERHPGMRLVMAEAGLGWLPYFLNRMDASTLKRPGVARDYQLQAMPSEIFRRQVHVTFEEEADGATFIDLLGADNVMWASDFPHADSTFPESRASIAESFASLPLADCRKITADNRRELYGFGPAFS</sequence>
<feature type="domain" description="Amidohydrolase-related" evidence="2">
    <location>
        <begin position="128"/>
        <end position="371"/>
    </location>
</feature>
<dbReference type="InterPro" id="IPR032465">
    <property type="entry name" value="ACMSD"/>
</dbReference>
<dbReference type="PANTHER" id="PTHR21240">
    <property type="entry name" value="2-AMINO-3-CARBOXYLMUCONATE-6-SEMIALDEHYDE DECARBOXYLASE"/>
    <property type="match status" value="1"/>
</dbReference>
<keyword evidence="1" id="KW-0456">Lyase</keyword>
<dbReference type="InterPro" id="IPR006680">
    <property type="entry name" value="Amidohydro-rel"/>
</dbReference>
<dbReference type="Pfam" id="PF04909">
    <property type="entry name" value="Amidohydro_2"/>
    <property type="match status" value="1"/>
</dbReference>
<protein>
    <submittedName>
        <fullName evidence="3">Unannotated protein</fullName>
    </submittedName>
</protein>
<dbReference type="GO" id="GO:0016787">
    <property type="term" value="F:hydrolase activity"/>
    <property type="evidence" value="ECO:0007669"/>
    <property type="project" value="InterPro"/>
</dbReference>
<dbReference type="PANTHER" id="PTHR21240:SF28">
    <property type="entry name" value="ISO-OROTATE DECARBOXYLASE (EUROFUNG)"/>
    <property type="match status" value="1"/>
</dbReference>
<organism evidence="3">
    <name type="scientific">freshwater metagenome</name>
    <dbReference type="NCBI Taxonomy" id="449393"/>
    <lineage>
        <taxon>unclassified sequences</taxon>
        <taxon>metagenomes</taxon>
        <taxon>ecological metagenomes</taxon>
    </lineage>
</organism>
<proteinExistence type="predicted"/>
<name>A0A6J7AHM1_9ZZZZ</name>
<reference evidence="3" key="1">
    <citation type="submission" date="2020-05" db="EMBL/GenBank/DDBJ databases">
        <authorList>
            <person name="Chiriac C."/>
            <person name="Salcher M."/>
            <person name="Ghai R."/>
            <person name="Kavagutti S V."/>
        </authorList>
    </citation>
    <scope>NUCLEOTIDE SEQUENCE</scope>
</reference>
<dbReference type="Gene3D" id="3.20.20.140">
    <property type="entry name" value="Metal-dependent hydrolases"/>
    <property type="match status" value="1"/>
</dbReference>
<dbReference type="GO" id="GO:0019748">
    <property type="term" value="P:secondary metabolic process"/>
    <property type="evidence" value="ECO:0007669"/>
    <property type="project" value="TreeGrafter"/>
</dbReference>
<dbReference type="GO" id="GO:0005737">
    <property type="term" value="C:cytoplasm"/>
    <property type="evidence" value="ECO:0007669"/>
    <property type="project" value="TreeGrafter"/>
</dbReference>
<dbReference type="AlphaFoldDB" id="A0A6J7AHM1"/>
<dbReference type="InterPro" id="IPR032466">
    <property type="entry name" value="Metal_Hydrolase"/>
</dbReference>
<evidence type="ECO:0000256" key="1">
    <source>
        <dbReference type="ARBA" id="ARBA00023239"/>
    </source>
</evidence>
<gene>
    <name evidence="3" type="ORF">UFOPK3139_01578</name>
</gene>
<dbReference type="GO" id="GO:0016831">
    <property type="term" value="F:carboxy-lyase activity"/>
    <property type="evidence" value="ECO:0007669"/>
    <property type="project" value="InterPro"/>
</dbReference>
<evidence type="ECO:0000259" key="2">
    <source>
        <dbReference type="Pfam" id="PF04909"/>
    </source>
</evidence>
<evidence type="ECO:0000313" key="3">
    <source>
        <dbReference type="EMBL" id="CAB4831968.1"/>
    </source>
</evidence>
<dbReference type="EMBL" id="CAFABA010000061">
    <property type="protein sequence ID" value="CAB4831968.1"/>
    <property type="molecule type" value="Genomic_DNA"/>
</dbReference>
<accession>A0A6J7AHM1</accession>
<dbReference type="SUPFAM" id="SSF51556">
    <property type="entry name" value="Metallo-dependent hydrolases"/>
    <property type="match status" value="1"/>
</dbReference>